<evidence type="ECO:0000313" key="5">
    <source>
        <dbReference type="Proteomes" id="UP000484988"/>
    </source>
</evidence>
<dbReference type="GO" id="GO:0016831">
    <property type="term" value="F:carboxy-lyase activity"/>
    <property type="evidence" value="ECO:0007669"/>
    <property type="project" value="UniProtKB-KW"/>
</dbReference>
<evidence type="ECO:0000313" key="4">
    <source>
        <dbReference type="EMBL" id="GFH38981.1"/>
    </source>
</evidence>
<organism evidence="4 5">
    <name type="scientific">Streptomyces pacificus</name>
    <dbReference type="NCBI Taxonomy" id="2705029"/>
    <lineage>
        <taxon>Bacteria</taxon>
        <taxon>Bacillati</taxon>
        <taxon>Actinomycetota</taxon>
        <taxon>Actinomycetes</taxon>
        <taxon>Kitasatosporales</taxon>
        <taxon>Streptomycetaceae</taxon>
        <taxon>Streptomyces</taxon>
    </lineage>
</organism>
<dbReference type="Pfam" id="PF02775">
    <property type="entry name" value="TPP_enzyme_C"/>
    <property type="match status" value="1"/>
</dbReference>
<dbReference type="GO" id="GO:0030976">
    <property type="term" value="F:thiamine pyrophosphate binding"/>
    <property type="evidence" value="ECO:0007669"/>
    <property type="project" value="InterPro"/>
</dbReference>
<dbReference type="AlphaFoldDB" id="A0A6A0B357"/>
<dbReference type="SUPFAM" id="SSF52518">
    <property type="entry name" value="Thiamin diphosphate-binding fold (THDP-binding)"/>
    <property type="match status" value="1"/>
</dbReference>
<keyword evidence="5" id="KW-1185">Reference proteome</keyword>
<dbReference type="Proteomes" id="UP000484988">
    <property type="component" value="Unassembled WGS sequence"/>
</dbReference>
<proteinExistence type="predicted"/>
<dbReference type="PANTHER" id="PTHR42818">
    <property type="entry name" value="SULFOPYRUVATE DECARBOXYLASE SUBUNIT ALPHA"/>
    <property type="match status" value="1"/>
</dbReference>
<dbReference type="Gene3D" id="3.40.50.970">
    <property type="match status" value="1"/>
</dbReference>
<name>A0A6A0B357_9ACTN</name>
<evidence type="ECO:0000256" key="2">
    <source>
        <dbReference type="ARBA" id="ARBA00023239"/>
    </source>
</evidence>
<dbReference type="EMBL" id="BLLG01000022">
    <property type="protein sequence ID" value="GFH38981.1"/>
    <property type="molecule type" value="Genomic_DNA"/>
</dbReference>
<dbReference type="InterPro" id="IPR029061">
    <property type="entry name" value="THDP-binding"/>
</dbReference>
<accession>A0A6A0B357</accession>
<comment type="caution">
    <text evidence="4">The sequence shown here is derived from an EMBL/GenBank/DDBJ whole genome shotgun (WGS) entry which is preliminary data.</text>
</comment>
<dbReference type="GO" id="GO:0000287">
    <property type="term" value="F:magnesium ion binding"/>
    <property type="evidence" value="ECO:0007669"/>
    <property type="project" value="UniProtKB-ARBA"/>
</dbReference>
<dbReference type="InterPro" id="IPR011766">
    <property type="entry name" value="TPP_enzyme_TPP-bd"/>
</dbReference>
<gene>
    <name evidence="4" type="ORF">SCWH03_52450</name>
</gene>
<dbReference type="PANTHER" id="PTHR42818:SF1">
    <property type="entry name" value="SULFOPYRUVATE DECARBOXYLASE"/>
    <property type="match status" value="1"/>
</dbReference>
<sequence>MLTRDDVLARIARTAEAENAAVFIGNGLNPRALHSLADRDENFYMMGSMGLALPLAIGFSQRSGRTALAVEGDGNTLMGMSAMALAPTARGPLVHIVLDNQAYESTGGQRSPAPGFSFVGIARAARYTTAVSVTDPEEFSAALSEAVGAKQTGFIHVRTAADSGPPPPRVPYHPADITARFTARFRPCDT</sequence>
<feature type="domain" description="Thiamine pyrophosphate enzyme TPP-binding" evidence="3">
    <location>
        <begin position="44"/>
        <end position="157"/>
    </location>
</feature>
<reference evidence="4 5" key="1">
    <citation type="submission" date="2020-02" db="EMBL/GenBank/DDBJ databases">
        <title>Whole Genome Shotgun Sequence of Streptomyces sp. strain CWH03.</title>
        <authorList>
            <person name="Dohra H."/>
            <person name="Kodani S."/>
            <person name="Yamamura H."/>
        </authorList>
    </citation>
    <scope>NUCLEOTIDE SEQUENCE [LARGE SCALE GENOMIC DNA]</scope>
    <source>
        <strain evidence="4 5">CWH03</strain>
    </source>
</reference>
<dbReference type="RefSeq" id="WP_173266696.1">
    <property type="nucleotide sequence ID" value="NZ_BLLG01000022.1"/>
</dbReference>
<keyword evidence="1" id="KW-0210">Decarboxylase</keyword>
<evidence type="ECO:0000256" key="1">
    <source>
        <dbReference type="ARBA" id="ARBA00022793"/>
    </source>
</evidence>
<dbReference type="InterPro" id="IPR051818">
    <property type="entry name" value="TPP_dependent_decarboxylase"/>
</dbReference>
<evidence type="ECO:0000259" key="3">
    <source>
        <dbReference type="Pfam" id="PF02775"/>
    </source>
</evidence>
<keyword evidence="2" id="KW-0456">Lyase</keyword>
<protein>
    <recommendedName>
        <fullName evidence="3">Thiamine pyrophosphate enzyme TPP-binding domain-containing protein</fullName>
    </recommendedName>
</protein>